<dbReference type="GO" id="GO:0043240">
    <property type="term" value="C:Fanconi anaemia nuclear complex"/>
    <property type="evidence" value="ECO:0007669"/>
    <property type="project" value="InterPro"/>
</dbReference>
<dbReference type="GO" id="GO:0006513">
    <property type="term" value="P:protein monoubiquitination"/>
    <property type="evidence" value="ECO:0007669"/>
    <property type="project" value="TreeGrafter"/>
</dbReference>
<dbReference type="InterPro" id="IPR043003">
    <property type="entry name" value="FANCL_d3_sf"/>
</dbReference>
<dbReference type="Gene3D" id="3.30.40.10">
    <property type="entry name" value="Zinc/RING finger domain, C3HC4 (zinc finger)"/>
    <property type="match status" value="1"/>
</dbReference>
<dbReference type="Proteomes" id="UP000717515">
    <property type="component" value="Unassembled WGS sequence"/>
</dbReference>
<evidence type="ECO:0000259" key="2">
    <source>
        <dbReference type="Pfam" id="PF18890"/>
    </source>
</evidence>
<name>A0A9P8A457_MORAP</name>
<evidence type="ECO:0008006" key="6">
    <source>
        <dbReference type="Google" id="ProtNLM"/>
    </source>
</evidence>
<dbReference type="CDD" id="cd23832">
    <property type="entry name" value="DRWD-C_FANCL"/>
    <property type="match status" value="1"/>
</dbReference>
<dbReference type="InterPro" id="IPR016135">
    <property type="entry name" value="UBQ-conjugating_enzyme/RWD"/>
</dbReference>
<dbReference type="EMBL" id="JAIFTL010000080">
    <property type="protein sequence ID" value="KAG9324017.1"/>
    <property type="molecule type" value="Genomic_DNA"/>
</dbReference>
<dbReference type="Pfam" id="PF18891">
    <property type="entry name" value="FANCL_d3"/>
    <property type="match status" value="1"/>
</dbReference>
<reference evidence="4" key="1">
    <citation type="submission" date="2021-07" db="EMBL/GenBank/DDBJ databases">
        <title>Draft genome of Mortierella alpina, strain LL118, isolated from an aspen leaf litter sample.</title>
        <authorList>
            <person name="Yang S."/>
            <person name="Vinatzer B.A."/>
        </authorList>
    </citation>
    <scope>NUCLEOTIDE SEQUENCE</scope>
    <source>
        <strain evidence="4">LL118</strain>
    </source>
</reference>
<dbReference type="CDD" id="cd23831">
    <property type="entry name" value="DRWD-N_FANCL"/>
    <property type="match status" value="1"/>
</dbReference>
<evidence type="ECO:0000313" key="5">
    <source>
        <dbReference type="Proteomes" id="UP000717515"/>
    </source>
</evidence>
<proteinExistence type="predicted"/>
<dbReference type="InterPro" id="IPR043898">
    <property type="entry name" value="FANCL_d2"/>
</dbReference>
<dbReference type="Gene3D" id="3.10.110.20">
    <property type="entry name" value="RWD domain-like"/>
    <property type="match status" value="1"/>
</dbReference>
<dbReference type="PANTHER" id="PTHR13206">
    <property type="entry name" value="UBIQUITIN LIGASE PROTEIN PHF9 FANCONI ANEMIA GROUP L PROTEIN"/>
    <property type="match status" value="1"/>
</dbReference>
<dbReference type="Gene3D" id="3.10.110.10">
    <property type="entry name" value="Ubiquitin Conjugating Enzyme"/>
    <property type="match status" value="1"/>
</dbReference>
<dbReference type="Pfam" id="PF18890">
    <property type="entry name" value="FANCL_d2"/>
    <property type="match status" value="1"/>
</dbReference>
<gene>
    <name evidence="4" type="ORF">KVV02_003496</name>
</gene>
<dbReference type="InterPro" id="IPR026850">
    <property type="entry name" value="FANCL_C"/>
</dbReference>
<evidence type="ECO:0000313" key="4">
    <source>
        <dbReference type="EMBL" id="KAG9324017.1"/>
    </source>
</evidence>
<dbReference type="InterPro" id="IPR044037">
    <property type="entry name" value="FANCL_d3"/>
</dbReference>
<sequence length="356" mass="40257">MDKELEVYIELPGNSAQNTGSEPYLGSMIEPQAVLSNRHGCIFGTEELQEILAGREAQLQQKMDEAMDMESFLIELVDTLEAILSARRTGNDGGEPAAYFSQITEQLDTLGWHRVTHMDQDLSKVKIELCDASGRKHQLTVSFPPGYPTVPLIMEPLDIPKSDSDHDQGLADRGYLSTTTSSSSGFQLKSVIQEAEKQLERYREFWDVMQDFDDKTWVIDPEKPTRADRMRRCALGNHCSLQVVVDPLAPRSMPETRLYGPTAIIEPMRTKLHQNAGLWDRRKLPRENLETLLELTNGFPSPASVTKDEMNIECGICYSFRYEGQVPDQLCSHVKCQQPFHRVCLYETITTTAPKT</sequence>
<feature type="domain" description="FANCL UBC-like" evidence="3">
    <location>
        <begin position="204"/>
        <end position="302"/>
    </location>
</feature>
<dbReference type="GO" id="GO:0036297">
    <property type="term" value="P:interstrand cross-link repair"/>
    <property type="evidence" value="ECO:0007669"/>
    <property type="project" value="InterPro"/>
</dbReference>
<accession>A0A9P8A457</accession>
<comment type="caution">
    <text evidence="4">The sequence shown here is derived from an EMBL/GenBank/DDBJ whole genome shotgun (WGS) entry which is preliminary data.</text>
</comment>
<dbReference type="InterPro" id="IPR026848">
    <property type="entry name" value="Fancl"/>
</dbReference>
<feature type="domain" description="FANCL UBC-like" evidence="2">
    <location>
        <begin position="98"/>
        <end position="151"/>
    </location>
</feature>
<evidence type="ECO:0000259" key="1">
    <source>
        <dbReference type="Pfam" id="PF11793"/>
    </source>
</evidence>
<feature type="domain" description="FANCL C-terminal" evidence="1">
    <location>
        <begin position="311"/>
        <end position="350"/>
    </location>
</feature>
<dbReference type="GO" id="GO:0061630">
    <property type="term" value="F:ubiquitin protein ligase activity"/>
    <property type="evidence" value="ECO:0007669"/>
    <property type="project" value="TreeGrafter"/>
</dbReference>
<protein>
    <recommendedName>
        <fullName evidence="6">RING-type domain-containing protein</fullName>
    </recommendedName>
</protein>
<dbReference type="InterPro" id="IPR013083">
    <property type="entry name" value="Znf_RING/FYVE/PHD"/>
</dbReference>
<dbReference type="SMART" id="SM01197">
    <property type="entry name" value="FANCL_C"/>
    <property type="match status" value="1"/>
</dbReference>
<dbReference type="Pfam" id="PF11793">
    <property type="entry name" value="FANCL_C"/>
    <property type="match status" value="1"/>
</dbReference>
<evidence type="ECO:0000259" key="3">
    <source>
        <dbReference type="Pfam" id="PF18891"/>
    </source>
</evidence>
<dbReference type="PANTHER" id="PTHR13206:SF0">
    <property type="entry name" value="E3 UBIQUITIN-PROTEIN LIGASE FANCL"/>
    <property type="match status" value="1"/>
</dbReference>
<organism evidence="4 5">
    <name type="scientific">Mortierella alpina</name>
    <name type="common">Oleaginous fungus</name>
    <name type="synonym">Mortierella renispora</name>
    <dbReference type="NCBI Taxonomy" id="64518"/>
    <lineage>
        <taxon>Eukaryota</taxon>
        <taxon>Fungi</taxon>
        <taxon>Fungi incertae sedis</taxon>
        <taxon>Mucoromycota</taxon>
        <taxon>Mortierellomycotina</taxon>
        <taxon>Mortierellomycetes</taxon>
        <taxon>Mortierellales</taxon>
        <taxon>Mortierellaceae</taxon>
        <taxon>Mortierella</taxon>
    </lineage>
</organism>
<dbReference type="AlphaFoldDB" id="A0A9P8A457"/>